<gene>
    <name evidence="11" type="primary">NCAS0E03570</name>
    <name evidence="8" type="synonym">GET2</name>
    <name evidence="11" type="ordered locus">NCAS_0E03570</name>
</gene>
<dbReference type="GO" id="GO:0043495">
    <property type="term" value="F:protein-membrane adaptor activity"/>
    <property type="evidence" value="ECO:0007669"/>
    <property type="project" value="EnsemblFungi"/>
</dbReference>
<feature type="compositionally biased region" description="Basic residues" evidence="9">
    <location>
        <begin position="11"/>
        <end position="20"/>
    </location>
</feature>
<dbReference type="InterPro" id="IPR028143">
    <property type="entry name" value="Get2/sif1"/>
</dbReference>
<dbReference type="Pfam" id="PF08690">
    <property type="entry name" value="GET2"/>
    <property type="match status" value="1"/>
</dbReference>
<comment type="caution">
    <text evidence="8">Lacks conserved residue(s) required for the propagation of feature annotation.</text>
</comment>
<keyword evidence="4 8" id="KW-0931">ER-Golgi transport</keyword>
<reference key="2">
    <citation type="submission" date="2011-08" db="EMBL/GenBank/DDBJ databases">
        <title>Genome sequence of Naumovozyma castellii.</title>
        <authorList>
            <person name="Gordon J.L."/>
            <person name="Armisen D."/>
            <person name="Proux-Wera E."/>
            <person name="OhEigeartaigh S.S."/>
            <person name="Byrne K.P."/>
            <person name="Wolfe K.H."/>
        </authorList>
    </citation>
    <scope>NUCLEOTIDE SEQUENCE</scope>
    <source>
        <strain>Type strain:CBS 4309</strain>
    </source>
</reference>
<dbReference type="eggNOG" id="ENOG502QW0H">
    <property type="taxonomic scope" value="Eukaryota"/>
</dbReference>
<reference evidence="11 12" key="1">
    <citation type="journal article" date="2011" name="Proc. Natl. Acad. Sci. U.S.A.">
        <title>Evolutionary erosion of yeast sex chromosomes by mating-type switching accidents.</title>
        <authorList>
            <person name="Gordon J.L."/>
            <person name="Armisen D."/>
            <person name="Proux-Wera E."/>
            <person name="Oheigeartaigh S.S."/>
            <person name="Byrne K.P."/>
            <person name="Wolfe K.H."/>
        </authorList>
    </citation>
    <scope>NUCLEOTIDE SEQUENCE [LARGE SCALE GENOMIC DNA]</scope>
    <source>
        <strain evidence="12">ATCC 76901 / BCRC 22586 / CBS 4309 / NBRC 1992 / NRRL Y-12630</strain>
    </source>
</reference>
<dbReference type="FunCoup" id="G0VG08">
    <property type="interactions" value="73"/>
</dbReference>
<dbReference type="GO" id="GO:0032977">
    <property type="term" value="F:membrane insertase activity"/>
    <property type="evidence" value="ECO:0007669"/>
    <property type="project" value="EnsemblFungi"/>
</dbReference>
<dbReference type="AlphaFoldDB" id="G0VG08"/>
<keyword evidence="6 8" id="KW-0333">Golgi apparatus</keyword>
<dbReference type="GO" id="GO:0000423">
    <property type="term" value="P:mitophagy"/>
    <property type="evidence" value="ECO:0007669"/>
    <property type="project" value="EnsemblFungi"/>
</dbReference>
<dbReference type="GO" id="GO:0000139">
    <property type="term" value="C:Golgi membrane"/>
    <property type="evidence" value="ECO:0007669"/>
    <property type="project" value="UniProtKB-SubCell"/>
</dbReference>
<name>G0VG08_NAUCA</name>
<keyword evidence="3 8" id="KW-0256">Endoplasmic reticulum</keyword>
<dbReference type="EMBL" id="HE576756">
    <property type="protein sequence ID" value="CCC70427.1"/>
    <property type="molecule type" value="Genomic_DNA"/>
</dbReference>
<proteinExistence type="inferred from homology"/>
<dbReference type="GO" id="GO:0043529">
    <property type="term" value="C:GET complex"/>
    <property type="evidence" value="ECO:0007669"/>
    <property type="project" value="UniProtKB-UniRule"/>
</dbReference>
<dbReference type="InterPro" id="IPR014802">
    <property type="entry name" value="GET2"/>
</dbReference>
<dbReference type="PANTHER" id="PTHR28263:SF1">
    <property type="entry name" value="GOLGI TO ER TRAFFIC PROTEIN 2"/>
    <property type="match status" value="1"/>
</dbReference>
<dbReference type="GO" id="GO:0071816">
    <property type="term" value="P:tail-anchored membrane protein insertion into ER membrane"/>
    <property type="evidence" value="ECO:0007669"/>
    <property type="project" value="EnsemblFungi"/>
</dbReference>
<evidence type="ECO:0000256" key="2">
    <source>
        <dbReference type="ARBA" id="ARBA00022692"/>
    </source>
</evidence>
<feature type="topological domain" description="Cytoplasmic" evidence="8">
    <location>
        <begin position="1"/>
        <end position="143"/>
    </location>
</feature>
<feature type="compositionally biased region" description="Basic and acidic residues" evidence="9">
    <location>
        <begin position="1"/>
        <end position="10"/>
    </location>
</feature>
<feature type="compositionally biased region" description="Polar residues" evidence="9">
    <location>
        <begin position="25"/>
        <end position="46"/>
    </location>
</feature>
<keyword evidence="5 8" id="KW-1133">Transmembrane helix</keyword>
<evidence type="ECO:0000256" key="3">
    <source>
        <dbReference type="ARBA" id="ARBA00022824"/>
    </source>
</evidence>
<dbReference type="HOGENOM" id="CLU_066477_0_0_1"/>
<keyword evidence="1 8" id="KW-0813">Transport</keyword>
<comment type="function">
    <text evidence="8">Required for the post-translational delivery of tail-anchored (TA) proteins to the endoplasmic reticulum. Together with GET1, acts as a membrane receptor for soluble GET3, which recognizes and selectively binds the transmembrane domain of TA proteins in the cytosol. The GET complex cooperates with the HDEL receptor ERD2 to mediate the ATP-dependent retrieval of resident ER proteins that contain a C-terminal H-D-E-L retention signal from the Golgi to the ER.</text>
</comment>
<dbReference type="GeneID" id="96904056"/>
<evidence type="ECO:0000256" key="5">
    <source>
        <dbReference type="ARBA" id="ARBA00022989"/>
    </source>
</evidence>
<evidence type="ECO:0000256" key="8">
    <source>
        <dbReference type="HAMAP-Rule" id="MF_03114"/>
    </source>
</evidence>
<feature type="topological domain" description="Cytoplasmic" evidence="8">
    <location>
        <begin position="202"/>
        <end position="248"/>
    </location>
</feature>
<dbReference type="OrthoDB" id="4097053at2759"/>
<evidence type="ECO:0000256" key="4">
    <source>
        <dbReference type="ARBA" id="ARBA00022892"/>
    </source>
</evidence>
<comment type="subcellular location">
    <subcellularLocation>
        <location evidence="8">Endoplasmic reticulum membrane</location>
        <topology evidence="8">Multi-pass membrane protein</topology>
    </subcellularLocation>
    <subcellularLocation>
        <location evidence="8">Golgi apparatus membrane</location>
        <topology evidence="8">Multi-pass membrane protein</topology>
    </subcellularLocation>
</comment>
<dbReference type="PANTHER" id="PTHR28263">
    <property type="entry name" value="GOLGI TO ER TRAFFIC PROTEIN 2"/>
    <property type="match status" value="1"/>
</dbReference>
<feature type="region of interest" description="Disordered" evidence="9">
    <location>
        <begin position="1"/>
        <end position="53"/>
    </location>
</feature>
<dbReference type="GO" id="GO:0008320">
    <property type="term" value="F:protein transmembrane transporter activity"/>
    <property type="evidence" value="ECO:0007669"/>
    <property type="project" value="EnsemblFungi"/>
</dbReference>
<dbReference type="InParanoid" id="G0VG08"/>
<sequence>MSELSESEKRRILRERRQKKFAQGGATSRLNKITGQAESHLSTESPLDTPKQKITSPVLETVGAPREASIPTTNKDANADPQVELLKKLADMQNQDQSTPDLFSLLGSLKEGMNDNSTGATPVQPVNLVDQEMLAYHDYLVNRLKAFTILIKWLVLLPYIYFLTKSAYSSAPISFFTTPSNFFMIFTSFEIIATSIYYQKLQSIEKANKVNTMHQNSKIVKLVSLIPEGIVPIPDLTGKVVLALQYWDVLSMFITDICFVIIAMGLCSYFV</sequence>
<comment type="subunit">
    <text evidence="8">Component of the Golgi to ER traffic (GET) complex, which is composed of GET1, GET2 and GET3. Within the complex, GET1 and GET2 form a heterotetramer which is stabilized by phosphatidylinositol binding and which binds to the GET3 homodimer.</text>
</comment>
<evidence type="ECO:0000256" key="6">
    <source>
        <dbReference type="ARBA" id="ARBA00023034"/>
    </source>
</evidence>
<organism evidence="11 12">
    <name type="scientific">Naumovozyma castellii</name>
    <name type="common">Yeast</name>
    <name type="synonym">Saccharomyces castellii</name>
    <dbReference type="NCBI Taxonomy" id="27288"/>
    <lineage>
        <taxon>Eukaryota</taxon>
        <taxon>Fungi</taxon>
        <taxon>Dikarya</taxon>
        <taxon>Ascomycota</taxon>
        <taxon>Saccharomycotina</taxon>
        <taxon>Saccharomycetes</taxon>
        <taxon>Saccharomycetales</taxon>
        <taxon>Saccharomycetaceae</taxon>
        <taxon>Naumovozyma</taxon>
    </lineage>
</organism>
<keyword evidence="7 8" id="KW-0472">Membrane</keyword>
<keyword evidence="12" id="KW-1185">Reference proteome</keyword>
<dbReference type="HAMAP" id="MF_03114">
    <property type="entry name" value="Get2"/>
    <property type="match status" value="1"/>
</dbReference>
<comment type="similarity">
    <text evidence="8">Belongs to the GET2 family.</text>
</comment>
<evidence type="ECO:0000313" key="11">
    <source>
        <dbReference type="EMBL" id="CCC70427.1"/>
    </source>
</evidence>
<feature type="transmembrane region" description="Helical" evidence="10">
    <location>
        <begin position="144"/>
        <end position="162"/>
    </location>
</feature>
<feature type="transmembrane region" description="Helical" evidence="10">
    <location>
        <begin position="182"/>
        <end position="198"/>
    </location>
</feature>
<dbReference type="RefSeq" id="XP_003676784.1">
    <property type="nucleotide sequence ID" value="XM_003676736.1"/>
</dbReference>
<dbReference type="GO" id="GO:0005789">
    <property type="term" value="C:endoplasmic reticulum membrane"/>
    <property type="evidence" value="ECO:0007669"/>
    <property type="project" value="UniProtKB-SubCell"/>
</dbReference>
<evidence type="ECO:0000256" key="7">
    <source>
        <dbReference type="ARBA" id="ARBA00023136"/>
    </source>
</evidence>
<feature type="transmembrane region" description="Helical" evidence="10">
    <location>
        <begin position="249"/>
        <end position="270"/>
    </location>
</feature>
<dbReference type="OMA" id="QYWDVLS"/>
<feature type="transmembrane region" description="Helical" evidence="10">
    <location>
        <begin position="219"/>
        <end position="237"/>
    </location>
</feature>
<evidence type="ECO:0000313" key="12">
    <source>
        <dbReference type="Proteomes" id="UP000001640"/>
    </source>
</evidence>
<dbReference type="Proteomes" id="UP000001640">
    <property type="component" value="Chromosome 5"/>
</dbReference>
<evidence type="ECO:0000256" key="9">
    <source>
        <dbReference type="SAM" id="MobiDB-lite"/>
    </source>
</evidence>
<dbReference type="GO" id="GO:0006890">
    <property type="term" value="P:retrograde vesicle-mediated transport, Golgi to endoplasmic reticulum"/>
    <property type="evidence" value="ECO:0007669"/>
    <property type="project" value="EnsemblFungi"/>
</dbReference>
<dbReference type="STRING" id="1064592.G0VG08"/>
<protein>
    <recommendedName>
        <fullName evidence="8">Golgi to ER traffic protein 2</fullName>
    </recommendedName>
</protein>
<keyword evidence="2 8" id="KW-0812">Transmembrane</keyword>
<evidence type="ECO:0000256" key="1">
    <source>
        <dbReference type="ARBA" id="ARBA00022448"/>
    </source>
</evidence>
<accession>G0VG08</accession>
<dbReference type="KEGG" id="ncs:NCAS_0E03570"/>
<evidence type="ECO:0000256" key="10">
    <source>
        <dbReference type="SAM" id="Phobius"/>
    </source>
</evidence>
<dbReference type="GO" id="GO:0097051">
    <property type="term" value="P:establishment of protein localization to endoplasmic reticulum membrane"/>
    <property type="evidence" value="ECO:0007669"/>
    <property type="project" value="EnsemblFungi"/>
</dbReference>
<feature type="topological domain" description="Lumenal" evidence="8">
    <location>
        <begin position="270"/>
        <end position="271"/>
    </location>
</feature>